<dbReference type="RefSeq" id="WP_011822396.1">
    <property type="nucleotide sequence ID" value="NC_008818.1"/>
</dbReference>
<proteinExistence type="predicted"/>
<dbReference type="GO" id="GO:0051536">
    <property type="term" value="F:iron-sulfur cluster binding"/>
    <property type="evidence" value="ECO:0007669"/>
    <property type="project" value="InterPro"/>
</dbReference>
<keyword evidence="3" id="KW-1185">Reference proteome</keyword>
<protein>
    <submittedName>
        <fullName evidence="2">Conserved archaeal protein</fullName>
    </submittedName>
</protein>
<dbReference type="Pfam" id="PF04055">
    <property type="entry name" value="Radical_SAM"/>
    <property type="match status" value="1"/>
</dbReference>
<dbReference type="EnsemblBacteria" id="ABM81078">
    <property type="protein sequence ID" value="ABM81078"/>
    <property type="gene ID" value="Hbut_1246"/>
</dbReference>
<dbReference type="CDD" id="cd01335">
    <property type="entry name" value="Radical_SAM"/>
    <property type="match status" value="1"/>
</dbReference>
<evidence type="ECO:0000313" key="2">
    <source>
        <dbReference type="EMBL" id="ABM81078.1"/>
    </source>
</evidence>
<dbReference type="KEGG" id="hbu:Hbut_1246"/>
<dbReference type="STRING" id="415426.Hbut_1246"/>
<accession>A2BM67</accession>
<dbReference type="InterPro" id="IPR007197">
    <property type="entry name" value="rSAM"/>
</dbReference>
<dbReference type="SFLD" id="SFLDS00029">
    <property type="entry name" value="Radical_SAM"/>
    <property type="match status" value="1"/>
</dbReference>
<dbReference type="InterPro" id="IPR006638">
    <property type="entry name" value="Elp3/MiaA/NifB-like_rSAM"/>
</dbReference>
<dbReference type="PROSITE" id="PS51918">
    <property type="entry name" value="RADICAL_SAM"/>
    <property type="match status" value="1"/>
</dbReference>
<dbReference type="EMBL" id="CP000493">
    <property type="protein sequence ID" value="ABM81078.1"/>
    <property type="molecule type" value="Genomic_DNA"/>
</dbReference>
<gene>
    <name evidence="2" type="ordered locus">Hbut_1246</name>
</gene>
<dbReference type="SFLD" id="SFLDG01082">
    <property type="entry name" value="B12-binding_domain_containing"/>
    <property type="match status" value="1"/>
</dbReference>
<dbReference type="Proteomes" id="UP000002593">
    <property type="component" value="Chromosome"/>
</dbReference>
<dbReference type="GeneID" id="4782233"/>
<dbReference type="AlphaFoldDB" id="A2BM67"/>
<feature type="domain" description="Radical SAM core" evidence="1">
    <location>
        <begin position="186"/>
        <end position="455"/>
    </location>
</feature>
<evidence type="ECO:0000313" key="3">
    <source>
        <dbReference type="Proteomes" id="UP000002593"/>
    </source>
</evidence>
<dbReference type="Gene3D" id="3.80.30.20">
    <property type="entry name" value="tm_1862 like domain"/>
    <property type="match status" value="1"/>
</dbReference>
<dbReference type="GO" id="GO:0003824">
    <property type="term" value="F:catalytic activity"/>
    <property type="evidence" value="ECO:0007669"/>
    <property type="project" value="InterPro"/>
</dbReference>
<dbReference type="SMART" id="SM00729">
    <property type="entry name" value="Elp3"/>
    <property type="match status" value="1"/>
</dbReference>
<dbReference type="eggNOG" id="arCOG01359">
    <property type="taxonomic scope" value="Archaea"/>
</dbReference>
<reference evidence="2 3" key="1">
    <citation type="journal article" date="2007" name="Archaea">
        <title>The genome of Hyperthermus butylicus: a sulfur-reducing, peptide fermenting, neutrophilic Crenarchaeote growing up to 108 degrees C.</title>
        <authorList>
            <person name="Brugger K."/>
            <person name="Chen L."/>
            <person name="Stark M."/>
            <person name="Zibat A."/>
            <person name="Redder P."/>
            <person name="Ruepp A."/>
            <person name="Awayez M."/>
            <person name="She Q."/>
            <person name="Garrett R.A."/>
            <person name="Klenk H.P."/>
        </authorList>
    </citation>
    <scope>NUCLEOTIDE SEQUENCE [LARGE SCALE GENOMIC DNA]</scope>
    <source>
        <strain evidence="3">DSM 5456 / JCM 9403 / PLM1-5</strain>
    </source>
</reference>
<evidence type="ECO:0000259" key="1">
    <source>
        <dbReference type="PROSITE" id="PS51918"/>
    </source>
</evidence>
<dbReference type="SUPFAM" id="SSF102114">
    <property type="entry name" value="Radical SAM enzymes"/>
    <property type="match status" value="1"/>
</dbReference>
<dbReference type="InterPro" id="IPR058240">
    <property type="entry name" value="rSAM_sf"/>
</dbReference>
<dbReference type="HOGENOM" id="CLU_533842_0_0_2"/>
<organism evidence="2 3">
    <name type="scientific">Hyperthermus butylicus (strain DSM 5456 / JCM 9403 / PLM1-5)</name>
    <dbReference type="NCBI Taxonomy" id="415426"/>
    <lineage>
        <taxon>Archaea</taxon>
        <taxon>Thermoproteota</taxon>
        <taxon>Thermoprotei</taxon>
        <taxon>Desulfurococcales</taxon>
        <taxon>Pyrodictiaceae</taxon>
        <taxon>Hyperthermus</taxon>
    </lineage>
</organism>
<dbReference type="OrthoDB" id="358785at2157"/>
<dbReference type="InterPro" id="IPR023404">
    <property type="entry name" value="rSAM_horseshoe"/>
</dbReference>
<dbReference type="PANTHER" id="PTHR43324:SF1">
    <property type="entry name" value="RADICAL SAM CORE DOMAIN-CONTAINING PROTEIN"/>
    <property type="match status" value="1"/>
</dbReference>
<name>A2BM67_HYPBU</name>
<dbReference type="PANTHER" id="PTHR43324">
    <property type="match status" value="1"/>
</dbReference>
<sequence>MKPRRVLILDGYTDEPAGFGVPPYIDVYPRYIAGAIWAVDKSTTIHYFTVDEARRNPSEFIKRANTYDTVIVIAGAVVPGRYIGGTPITLEELKTWFSLIDRPFKMLVGAAARWGIGNEGGTVAALPSTIRNNFDVIVTGDPELYVYEYAVEGPEKARPWVRLENLDLLAEFAVKGAKIVEQHPNHGYNLVAEIETYRGCSRWISGGCSFCVTKLYGKPRQRKPEDVVREVEALYRAGVRHFRLGRQADILVYGSKELDTTEWPKPNPEALERLLHGIRSVAPSLITLHIDNVNPGTIVRHEEESVKAIKTIIKYHTPGDVAALGIETADPRVVVENNLKTLPEETLKAIEIINRYGDVPGYNGLPELLPGINFVLGLIGETAETYKLNTQLLEEVYRRGLQLRRINVRKVLVLPGTRMSLVGTKIVKKHERYAKWFQRIALRYSKLFLERLLPRGSVLRHVYVEKYDASQGVTFARQAGSYPVVVEIPCKLDPPLVIDVVVYSHSARSVRGMPIPLDANHASLSALTKVLGRSMALQVVSRRPFRSSSELARLGRDVLRYVGLTGFRC</sequence>